<organism evidence="2 3">
    <name type="scientific">Methanococcoides vulcani</name>
    <dbReference type="NCBI Taxonomy" id="1353158"/>
    <lineage>
        <taxon>Archaea</taxon>
        <taxon>Methanobacteriati</taxon>
        <taxon>Methanobacteriota</taxon>
        <taxon>Stenosarchaea group</taxon>
        <taxon>Methanomicrobia</taxon>
        <taxon>Methanosarcinales</taxon>
        <taxon>Methanosarcinaceae</taxon>
        <taxon>Methanococcoides</taxon>
    </lineage>
</organism>
<dbReference type="Pfam" id="PF02350">
    <property type="entry name" value="Epimerase_2"/>
    <property type="match status" value="1"/>
</dbReference>
<dbReference type="STRING" id="1353158.SAMN04488587_1725"/>
<sequence length="380" mass="42433">MRKILYISGTRADYGLMKYTFNKIQNHPELQLEIIATGMHLMDEFGNTINEIKKDGFKYHIIDSTYDKDDKESMLNFIGTLIQKMPDVIEKIEPDIILLLGDRGEMLAGAIAGAYLSIPVAHLHGGEISSTVDDLARHAITKLSNIHLPANLESAKRIIKMGEDPELVFVVGAPGLDSVLCEKLIEPEKIAEIYDLDLSQPIILVLQHPVTLEVEDAPFQIRETLEAALDLKIQTILVYPNADAGGRSMINTIQKYENNAYLKTFKSLPRRDYLSLLNIASVLVGNSSSGIIEAASFKLPVVNIGTRQNGRDRAENVIDATYKKENIRAKILYCLSDEEFKNKVKYCKNPYGEGTAGTKVVDILSKIPIDQNLLQKRANY</sequence>
<dbReference type="AlphaFoldDB" id="A0A1I0ANW5"/>
<protein>
    <submittedName>
        <fullName evidence="2">GDP/UDP-N,N'-diacetylbacillosamine 2-epimerase (Hydrolysing)</fullName>
    </submittedName>
</protein>
<dbReference type="InterPro" id="IPR003331">
    <property type="entry name" value="UDP_GlcNAc_Epimerase_2_dom"/>
</dbReference>
<proteinExistence type="predicted"/>
<dbReference type="InterPro" id="IPR020004">
    <property type="entry name" value="UDP-GlcNAc_Epase"/>
</dbReference>
<dbReference type="SUPFAM" id="SSF53756">
    <property type="entry name" value="UDP-Glycosyltransferase/glycogen phosphorylase"/>
    <property type="match status" value="1"/>
</dbReference>
<dbReference type="PANTHER" id="PTHR43174">
    <property type="entry name" value="UDP-N-ACETYLGLUCOSAMINE 2-EPIMERASE"/>
    <property type="match status" value="1"/>
</dbReference>
<dbReference type="NCBIfam" id="TIGR03568">
    <property type="entry name" value="NeuC_NnaA"/>
    <property type="match status" value="1"/>
</dbReference>
<dbReference type="GO" id="GO:0006047">
    <property type="term" value="P:UDP-N-acetylglucosamine metabolic process"/>
    <property type="evidence" value="ECO:0007669"/>
    <property type="project" value="InterPro"/>
</dbReference>
<evidence type="ECO:0000313" key="2">
    <source>
        <dbReference type="EMBL" id="SES96006.1"/>
    </source>
</evidence>
<feature type="domain" description="UDP-N-acetylglucosamine 2-epimerase" evidence="1">
    <location>
        <begin position="23"/>
        <end position="364"/>
    </location>
</feature>
<name>A0A1I0ANW5_9EURY</name>
<dbReference type="Proteomes" id="UP000243338">
    <property type="component" value="Unassembled WGS sequence"/>
</dbReference>
<dbReference type="GO" id="GO:0004553">
    <property type="term" value="F:hydrolase activity, hydrolyzing O-glycosyl compounds"/>
    <property type="evidence" value="ECO:0007669"/>
    <property type="project" value="InterPro"/>
</dbReference>
<dbReference type="Gene3D" id="3.40.50.2000">
    <property type="entry name" value="Glycogen Phosphorylase B"/>
    <property type="match status" value="2"/>
</dbReference>
<dbReference type="PANTHER" id="PTHR43174:SF3">
    <property type="entry name" value="UDP-N-ACETYLGLUCOSAMINE 2-EPIMERASE"/>
    <property type="match status" value="1"/>
</dbReference>
<dbReference type="EMBL" id="FOHQ01000005">
    <property type="protein sequence ID" value="SES96006.1"/>
    <property type="molecule type" value="Genomic_DNA"/>
</dbReference>
<dbReference type="CDD" id="cd03786">
    <property type="entry name" value="GTB_UDP-GlcNAc_2-Epimerase"/>
    <property type="match status" value="1"/>
</dbReference>
<keyword evidence="3" id="KW-1185">Reference proteome</keyword>
<gene>
    <name evidence="2" type="ORF">SAMN04488587_1725</name>
</gene>
<dbReference type="OrthoDB" id="7018at2157"/>
<reference evidence="3" key="1">
    <citation type="submission" date="2016-10" db="EMBL/GenBank/DDBJ databases">
        <authorList>
            <person name="Varghese N."/>
            <person name="Submissions S."/>
        </authorList>
    </citation>
    <scope>NUCLEOTIDE SEQUENCE [LARGE SCALE GENOMIC DNA]</scope>
    <source>
        <strain evidence="3">SLH 33</strain>
    </source>
</reference>
<evidence type="ECO:0000259" key="1">
    <source>
        <dbReference type="Pfam" id="PF02350"/>
    </source>
</evidence>
<accession>A0A1I0ANW5</accession>
<evidence type="ECO:0000313" key="3">
    <source>
        <dbReference type="Proteomes" id="UP000243338"/>
    </source>
</evidence>
<dbReference type="InterPro" id="IPR029767">
    <property type="entry name" value="WecB-like"/>
</dbReference>